<feature type="domain" description="MacB-like periplasmic core" evidence="8">
    <location>
        <begin position="20"/>
        <end position="247"/>
    </location>
</feature>
<name>A1ZWU9_MICM2</name>
<proteinExistence type="predicted"/>
<accession>A1ZWU9</accession>
<feature type="transmembrane region" description="Helical" evidence="6">
    <location>
        <begin position="21"/>
        <end position="41"/>
    </location>
</feature>
<keyword evidence="4 6" id="KW-1133">Transmembrane helix</keyword>
<dbReference type="InterPro" id="IPR050250">
    <property type="entry name" value="Macrolide_Exporter_MacB"/>
</dbReference>
<protein>
    <submittedName>
        <fullName evidence="9">ABC transporter, permease protein, putative</fullName>
    </submittedName>
</protein>
<comment type="caution">
    <text evidence="9">The sequence shown here is derived from an EMBL/GenBank/DDBJ whole genome shotgun (WGS) entry which is preliminary data.</text>
</comment>
<feature type="transmembrane region" description="Helical" evidence="6">
    <location>
        <begin position="351"/>
        <end position="374"/>
    </location>
</feature>
<feature type="transmembrane region" description="Helical" evidence="6">
    <location>
        <begin position="445"/>
        <end position="468"/>
    </location>
</feature>
<evidence type="ECO:0000256" key="6">
    <source>
        <dbReference type="SAM" id="Phobius"/>
    </source>
</evidence>
<dbReference type="PANTHER" id="PTHR30572:SF18">
    <property type="entry name" value="ABC-TYPE MACROLIDE FAMILY EXPORT SYSTEM PERMEASE COMPONENT 2"/>
    <property type="match status" value="1"/>
</dbReference>
<evidence type="ECO:0000256" key="3">
    <source>
        <dbReference type="ARBA" id="ARBA00022692"/>
    </source>
</evidence>
<keyword evidence="5 6" id="KW-0472">Membrane</keyword>
<reference evidence="9 10" key="1">
    <citation type="submission" date="2007-01" db="EMBL/GenBank/DDBJ databases">
        <authorList>
            <person name="Haygood M."/>
            <person name="Podell S."/>
            <person name="Anderson C."/>
            <person name="Hopkinson B."/>
            <person name="Roe K."/>
            <person name="Barbeau K."/>
            <person name="Gaasterland T."/>
            <person name="Ferriera S."/>
            <person name="Johnson J."/>
            <person name="Kravitz S."/>
            <person name="Beeson K."/>
            <person name="Sutton G."/>
            <person name="Rogers Y.-H."/>
            <person name="Friedman R."/>
            <person name="Frazier M."/>
            <person name="Venter J.C."/>
        </authorList>
    </citation>
    <scope>NUCLEOTIDE SEQUENCE [LARGE SCALE GENOMIC DNA]</scope>
    <source>
        <strain evidence="9 10">ATCC 23134</strain>
    </source>
</reference>
<feature type="domain" description="MacB-like periplasmic core" evidence="8">
    <location>
        <begin position="534"/>
        <end position="661"/>
    </location>
</feature>
<feature type="transmembrane region" description="Helical" evidence="6">
    <location>
        <begin position="788"/>
        <end position="805"/>
    </location>
</feature>
<evidence type="ECO:0000256" key="5">
    <source>
        <dbReference type="ARBA" id="ARBA00023136"/>
    </source>
</evidence>
<dbReference type="Pfam" id="PF12704">
    <property type="entry name" value="MacB_PCD"/>
    <property type="match status" value="2"/>
</dbReference>
<sequence length="822" mass="93280">MLKNYLVIAMRNMLRHKFYSLLNILGLAIGLNAFLVIMLYLNDEKNYDRFNKDIDQIFRVTQTNMWDKDSPLYLDAVGPAVAPTIRTEIPEVEEVCRVHSDGDYLGVYKDKQTNNLISFDEKKILITEANFLKVFSYPLKEGDPDKILHKPNLVVISQATARRYFGDKPALGKTIRLTKGKYDQLFEVSGVIDNKQGQSHMDFDMLVSMSSFNTIRKREWIWIWTTFVTYIKVKKQASLAELQQKLKVLPEKHAEASIKRIYGQSYKDFIGEYKPWYLQAQPLGDVYLQSTYAGNRLGAQGDIRYYYVFLAVGILIIVLSCINFMNLATARATQRAKEVGIRKVLGSERSLLVWQFLGEAFIFTLLATVLALVATEVGLGFFNQLTGRELSIMVLLQPTFLLSVILLPIVIALFAGGYPAFYMTRFTPADALKGKMNSGREGRSLRNGLVVLQFSISCVLMISSLVLFQQLKYWQTKKLGFDHKQLVVVPKVERLGNQLETFQQKLLQHTGIEQAGWSDASPPNIWMQDHLKAAEKNAIKIPVNIINTHADYLKALSLSVLEGRLFSRQFSKDTSHVIMNETAVKAMGWKVHQAVGKKLVYGGDANYFYKVIGVVKDFNFTSLQQNIEPLAFFHLGANLYAGTHRHLTFRVNNSADVSQVLSYAEGVWKLLAKDLPFEFQFMDGLFRRAYQAEQRASDILMIFTGLALFIAALGLIGLATFSAERRTKEVGVRKVLGASTLQIFTLLSKEYAKLILLALLIAVPLAYLMMDRWLQDFTYRVTIDWRNFLWTAIVALLVAGVAVVYQSVRAAFVNPVESLRDE</sequence>
<dbReference type="GO" id="GO:0005886">
    <property type="term" value="C:plasma membrane"/>
    <property type="evidence" value="ECO:0007669"/>
    <property type="project" value="UniProtKB-SubCell"/>
</dbReference>
<dbReference type="OrthoDB" id="5933722at2"/>
<feature type="transmembrane region" description="Helical" evidence="6">
    <location>
        <begin position="400"/>
        <end position="424"/>
    </location>
</feature>
<organism evidence="9 10">
    <name type="scientific">Microscilla marina ATCC 23134</name>
    <dbReference type="NCBI Taxonomy" id="313606"/>
    <lineage>
        <taxon>Bacteria</taxon>
        <taxon>Pseudomonadati</taxon>
        <taxon>Bacteroidota</taxon>
        <taxon>Cytophagia</taxon>
        <taxon>Cytophagales</taxon>
        <taxon>Microscillaceae</taxon>
        <taxon>Microscilla</taxon>
    </lineage>
</organism>
<evidence type="ECO:0000313" key="10">
    <source>
        <dbReference type="Proteomes" id="UP000004095"/>
    </source>
</evidence>
<evidence type="ECO:0000313" key="9">
    <source>
        <dbReference type="EMBL" id="EAY25126.1"/>
    </source>
</evidence>
<feature type="domain" description="ABC3 transporter permease C-terminal" evidence="7">
    <location>
        <begin position="701"/>
        <end position="815"/>
    </location>
</feature>
<feature type="transmembrane region" description="Helical" evidence="6">
    <location>
        <begin position="305"/>
        <end position="330"/>
    </location>
</feature>
<dbReference type="InterPro" id="IPR003838">
    <property type="entry name" value="ABC3_permease_C"/>
</dbReference>
<dbReference type="Proteomes" id="UP000004095">
    <property type="component" value="Unassembled WGS sequence"/>
</dbReference>
<evidence type="ECO:0000259" key="8">
    <source>
        <dbReference type="Pfam" id="PF12704"/>
    </source>
</evidence>
<dbReference type="GO" id="GO:0022857">
    <property type="term" value="F:transmembrane transporter activity"/>
    <property type="evidence" value="ECO:0007669"/>
    <property type="project" value="TreeGrafter"/>
</dbReference>
<keyword evidence="2" id="KW-1003">Cell membrane</keyword>
<dbReference type="AlphaFoldDB" id="A1ZWU9"/>
<evidence type="ECO:0000256" key="2">
    <source>
        <dbReference type="ARBA" id="ARBA00022475"/>
    </source>
</evidence>
<comment type="subcellular location">
    <subcellularLocation>
        <location evidence="1">Cell membrane</location>
        <topology evidence="1">Multi-pass membrane protein</topology>
    </subcellularLocation>
</comment>
<dbReference type="InterPro" id="IPR025857">
    <property type="entry name" value="MacB_PCD"/>
</dbReference>
<evidence type="ECO:0000256" key="1">
    <source>
        <dbReference type="ARBA" id="ARBA00004651"/>
    </source>
</evidence>
<dbReference type="Pfam" id="PF02687">
    <property type="entry name" value="FtsX"/>
    <property type="match status" value="2"/>
</dbReference>
<evidence type="ECO:0000259" key="7">
    <source>
        <dbReference type="Pfam" id="PF02687"/>
    </source>
</evidence>
<gene>
    <name evidence="9" type="ORF">M23134_05896</name>
</gene>
<feature type="domain" description="ABC3 transporter permease C-terminal" evidence="7">
    <location>
        <begin position="312"/>
        <end position="428"/>
    </location>
</feature>
<dbReference type="RefSeq" id="WP_002703405.1">
    <property type="nucleotide sequence ID" value="NZ_AAWS01000054.1"/>
</dbReference>
<dbReference type="eggNOG" id="COG0577">
    <property type="taxonomic scope" value="Bacteria"/>
</dbReference>
<keyword evidence="10" id="KW-1185">Reference proteome</keyword>
<evidence type="ECO:0000256" key="4">
    <source>
        <dbReference type="ARBA" id="ARBA00022989"/>
    </source>
</evidence>
<feature type="transmembrane region" description="Helical" evidence="6">
    <location>
        <begin position="751"/>
        <end position="768"/>
    </location>
</feature>
<keyword evidence="3 6" id="KW-0812">Transmembrane</keyword>
<feature type="transmembrane region" description="Helical" evidence="6">
    <location>
        <begin position="699"/>
        <end position="721"/>
    </location>
</feature>
<dbReference type="EMBL" id="AAWS01000054">
    <property type="protein sequence ID" value="EAY25126.1"/>
    <property type="molecule type" value="Genomic_DNA"/>
</dbReference>
<dbReference type="PANTHER" id="PTHR30572">
    <property type="entry name" value="MEMBRANE COMPONENT OF TRANSPORTER-RELATED"/>
    <property type="match status" value="1"/>
</dbReference>